<dbReference type="AlphaFoldDB" id="A0A6S7A675"/>
<gene>
    <name evidence="1" type="ORF">LMG3458_03529</name>
</gene>
<organism evidence="1 2">
    <name type="scientific">Achromobacter deleyi</name>
    <dbReference type="NCBI Taxonomy" id="1353891"/>
    <lineage>
        <taxon>Bacteria</taxon>
        <taxon>Pseudomonadati</taxon>
        <taxon>Pseudomonadota</taxon>
        <taxon>Betaproteobacteria</taxon>
        <taxon>Burkholderiales</taxon>
        <taxon>Alcaligenaceae</taxon>
        <taxon>Achromobacter</taxon>
    </lineage>
</organism>
<evidence type="ECO:0000313" key="1">
    <source>
        <dbReference type="EMBL" id="CAB3715652.1"/>
    </source>
</evidence>
<proteinExistence type="predicted"/>
<dbReference type="Pfam" id="PF11162">
    <property type="entry name" value="DUF2946"/>
    <property type="match status" value="1"/>
</dbReference>
<dbReference type="Proteomes" id="UP000494111">
    <property type="component" value="Unassembled WGS sequence"/>
</dbReference>
<evidence type="ECO:0008006" key="3">
    <source>
        <dbReference type="Google" id="ProtNLM"/>
    </source>
</evidence>
<evidence type="ECO:0000313" key="2">
    <source>
        <dbReference type="Proteomes" id="UP000494111"/>
    </source>
</evidence>
<dbReference type="EMBL" id="CADIJO010000011">
    <property type="protein sequence ID" value="CAB3715652.1"/>
    <property type="molecule type" value="Genomic_DNA"/>
</dbReference>
<reference evidence="1 2" key="1">
    <citation type="submission" date="2020-04" db="EMBL/GenBank/DDBJ databases">
        <authorList>
            <person name="De Canck E."/>
        </authorList>
    </citation>
    <scope>NUCLEOTIDE SEQUENCE [LARGE SCALE GENOMIC DNA]</scope>
    <source>
        <strain evidence="1 2">LMG 3458</strain>
    </source>
</reference>
<sequence>MHLAHFLNRGYAWIALVAILWASLVPSLAHGSHAEGGASRQVTVDYCAPEGKSSLTIDVQGDDTPADHAAHHGDSTHCPFCRNPQADIGILPAPLLVLRAPPGRVSYPALFYRASHPLYAWSAAQPRAPPAA</sequence>
<name>A0A6S7A675_9BURK</name>
<accession>A0A6S7A675</accession>
<protein>
    <recommendedName>
        <fullName evidence="3">DUF2946 domain-containing protein</fullName>
    </recommendedName>
</protein>
<dbReference type="InterPro" id="IPR021333">
    <property type="entry name" value="DUF2946"/>
</dbReference>
<dbReference type="RefSeq" id="WP_175194000.1">
    <property type="nucleotide sequence ID" value="NZ_CADIJO010000011.1"/>
</dbReference>